<reference evidence="2 3" key="1">
    <citation type="journal article" date="2016" name="Nat. Commun.">
        <title>Thousands of microbial genomes shed light on interconnected biogeochemical processes in an aquifer system.</title>
        <authorList>
            <person name="Anantharaman K."/>
            <person name="Brown C.T."/>
            <person name="Hug L.A."/>
            <person name="Sharon I."/>
            <person name="Castelle C.J."/>
            <person name="Probst A.J."/>
            <person name="Thomas B.C."/>
            <person name="Singh A."/>
            <person name="Wilkins M.J."/>
            <person name="Karaoz U."/>
            <person name="Brodie E.L."/>
            <person name="Williams K.H."/>
            <person name="Hubbard S.S."/>
            <person name="Banfield J.F."/>
        </authorList>
    </citation>
    <scope>NUCLEOTIDE SEQUENCE [LARGE SCALE GENOMIC DNA]</scope>
</reference>
<name>A0A1G2ARV6_9BACT</name>
<feature type="transmembrane region" description="Helical" evidence="1">
    <location>
        <begin position="187"/>
        <end position="205"/>
    </location>
</feature>
<feature type="transmembrane region" description="Helical" evidence="1">
    <location>
        <begin position="153"/>
        <end position="180"/>
    </location>
</feature>
<feature type="transmembrane region" description="Helical" evidence="1">
    <location>
        <begin position="404"/>
        <end position="422"/>
    </location>
</feature>
<gene>
    <name evidence="2" type="ORF">A3B74_00010</name>
</gene>
<comment type="caution">
    <text evidence="2">The sequence shown here is derived from an EMBL/GenBank/DDBJ whole genome shotgun (WGS) entry which is preliminary data.</text>
</comment>
<dbReference type="AlphaFoldDB" id="A0A1G2ARV6"/>
<feature type="transmembrane region" description="Helical" evidence="1">
    <location>
        <begin position="322"/>
        <end position="342"/>
    </location>
</feature>
<proteinExistence type="predicted"/>
<feature type="transmembrane region" description="Helical" evidence="1">
    <location>
        <begin position="260"/>
        <end position="276"/>
    </location>
</feature>
<organism evidence="2 3">
    <name type="scientific">Candidatus Kerfeldbacteria bacterium RIFCSPHIGHO2_02_FULL_42_14</name>
    <dbReference type="NCBI Taxonomy" id="1798540"/>
    <lineage>
        <taxon>Bacteria</taxon>
        <taxon>Candidatus Kerfeldiibacteriota</taxon>
    </lineage>
</organism>
<dbReference type="Proteomes" id="UP000177165">
    <property type="component" value="Unassembled WGS sequence"/>
</dbReference>
<evidence type="ECO:0008006" key="4">
    <source>
        <dbReference type="Google" id="ProtNLM"/>
    </source>
</evidence>
<keyword evidence="1" id="KW-1133">Transmembrane helix</keyword>
<keyword evidence="1" id="KW-0812">Transmembrane</keyword>
<keyword evidence="1" id="KW-0472">Membrane</keyword>
<evidence type="ECO:0000313" key="3">
    <source>
        <dbReference type="Proteomes" id="UP000177165"/>
    </source>
</evidence>
<feature type="transmembrane region" description="Helical" evidence="1">
    <location>
        <begin position="459"/>
        <end position="476"/>
    </location>
</feature>
<accession>A0A1G2ARV6</accession>
<feature type="transmembrane region" description="Helical" evidence="1">
    <location>
        <begin position="7"/>
        <end position="28"/>
    </location>
</feature>
<evidence type="ECO:0000256" key="1">
    <source>
        <dbReference type="SAM" id="Phobius"/>
    </source>
</evidence>
<feature type="transmembrane region" description="Helical" evidence="1">
    <location>
        <begin position="211"/>
        <end position="228"/>
    </location>
</feature>
<feature type="transmembrane region" description="Helical" evidence="1">
    <location>
        <begin position="283"/>
        <end position="302"/>
    </location>
</feature>
<feature type="transmembrane region" description="Helical" evidence="1">
    <location>
        <begin position="69"/>
        <end position="88"/>
    </location>
</feature>
<feature type="transmembrane region" description="Helical" evidence="1">
    <location>
        <begin position="363"/>
        <end position="384"/>
    </location>
</feature>
<evidence type="ECO:0000313" key="2">
    <source>
        <dbReference type="EMBL" id="OGY79226.1"/>
    </source>
</evidence>
<dbReference type="EMBL" id="MHKB01000009">
    <property type="protein sequence ID" value="OGY79226.1"/>
    <property type="molecule type" value="Genomic_DNA"/>
</dbReference>
<feature type="transmembrane region" description="Helical" evidence="1">
    <location>
        <begin position="34"/>
        <end position="57"/>
    </location>
</feature>
<sequence>MKLETLFFRLLLTFFASFSLLLTLAIYGKFNLQLVFIVLVFFLGLFVISVVVSAIRYRGFRDIFSREQRWEWLVVLLVLGLTVLTGFFSHDLARGRDESGYMAAAIKIAETGSLAFKDESTYPFHPFRLLSGTDDALFTSQFFPGYNVYLATWYLFGGLSALRIANTLILFLSLVSLYYVGKYAYNFWVGVGTILLFSSSYVFFWFPRRTLSENIFLFLLWAGLAFLLRSVRIKNFLSAVCGFVPISLLLLVRVETLPLIVTYCVAVLFILFRYKVVVISKKYMILIGLWSLWHLSLLGYYLKTYGQSYFFESYQHLVSLAKPVVLLIILFLFAFILWSFFRRHRESFGGLSSMIPAFFRYRFVLRCILIFIFVFSFTAYAIWIQAHEFLPWRDIKMYFVFRALHLYFLTPFLLGGLGAFLYGYLKKELWLVIFVVAPFFIFLFDPFIALDQPWFMRRYYPTLVPLLYLLTSLFVVRYFEPLRLGPKIIFVLVVLQVSLFYPIVTFAEHRGVQRPLAAFAARFGSRDLFLMQPGWDWQQWAYPLHYVYKQDVLPNLDSIDTDTLNRILAQHEQVYVISKTASPLFGEIYPGIDNRDLEFAEEFSFRFPAISRTSRITHYVEENDFLDVAFVMRSLRGTPPIKFFEQEERWYIYRLRDGVRLEASALKFPPLLTPLKQF</sequence>
<feature type="transmembrane region" description="Helical" evidence="1">
    <location>
        <begin position="429"/>
        <end position="447"/>
    </location>
</feature>
<feature type="transmembrane region" description="Helical" evidence="1">
    <location>
        <begin position="488"/>
        <end position="507"/>
    </location>
</feature>
<feature type="transmembrane region" description="Helical" evidence="1">
    <location>
        <begin position="235"/>
        <end position="254"/>
    </location>
</feature>
<dbReference type="STRING" id="1798540.A3B74_00010"/>
<protein>
    <recommendedName>
        <fullName evidence="4">Glycosyltransferase RgtA/B/C/D-like domain-containing protein</fullName>
    </recommendedName>
</protein>